<gene>
    <name evidence="2" type="ORF">NBR_LOCUS7323</name>
</gene>
<feature type="region of interest" description="Disordered" evidence="1">
    <location>
        <begin position="92"/>
        <end position="150"/>
    </location>
</feature>
<evidence type="ECO:0000313" key="4">
    <source>
        <dbReference type="WBParaSite" id="NBR_0000732201-mRNA-1"/>
    </source>
</evidence>
<dbReference type="EMBL" id="UYSL01019879">
    <property type="protein sequence ID" value="VDL70912.1"/>
    <property type="molecule type" value="Genomic_DNA"/>
</dbReference>
<keyword evidence="3" id="KW-1185">Reference proteome</keyword>
<evidence type="ECO:0000256" key="1">
    <source>
        <dbReference type="SAM" id="MobiDB-lite"/>
    </source>
</evidence>
<proteinExistence type="predicted"/>
<accession>A0A0N4XWN5</accession>
<dbReference type="AlphaFoldDB" id="A0A0N4XWN5"/>
<dbReference type="Proteomes" id="UP000271162">
    <property type="component" value="Unassembled WGS sequence"/>
</dbReference>
<dbReference type="WBParaSite" id="NBR_0000732201-mRNA-1">
    <property type="protein sequence ID" value="NBR_0000732201-mRNA-1"/>
    <property type="gene ID" value="NBR_0000732201"/>
</dbReference>
<evidence type="ECO:0000313" key="3">
    <source>
        <dbReference type="Proteomes" id="UP000271162"/>
    </source>
</evidence>
<evidence type="ECO:0000313" key="2">
    <source>
        <dbReference type="EMBL" id="VDL70912.1"/>
    </source>
</evidence>
<feature type="compositionally biased region" description="Basic and acidic residues" evidence="1">
    <location>
        <begin position="101"/>
        <end position="110"/>
    </location>
</feature>
<organism evidence="4">
    <name type="scientific">Nippostrongylus brasiliensis</name>
    <name type="common">Rat hookworm</name>
    <dbReference type="NCBI Taxonomy" id="27835"/>
    <lineage>
        <taxon>Eukaryota</taxon>
        <taxon>Metazoa</taxon>
        <taxon>Ecdysozoa</taxon>
        <taxon>Nematoda</taxon>
        <taxon>Chromadorea</taxon>
        <taxon>Rhabditida</taxon>
        <taxon>Rhabditina</taxon>
        <taxon>Rhabditomorpha</taxon>
        <taxon>Strongyloidea</taxon>
        <taxon>Heligmosomidae</taxon>
        <taxon>Nippostrongylus</taxon>
    </lineage>
</organism>
<protein>
    <submittedName>
        <fullName evidence="4">Transmembrane protein</fullName>
    </submittedName>
</protein>
<sequence length="150" mass="16443">MLNLLRCIARASLSSVVGGTRRDDAIQQRFWLVTYEEQFWVSTGLLTGLSLLMLSPCSFLVLIKRAAGGSSVTLQVKDDVVMDRTQKRLSMSCEATQANEGAKEEDEKKPQPQLPVADTQETGAFFEEAPIGSSDLKDFSGDAGTKRKKP</sequence>
<name>A0A0N4XWN5_NIPBR</name>
<reference evidence="4" key="1">
    <citation type="submission" date="2017-02" db="UniProtKB">
        <authorList>
            <consortium name="WormBaseParasite"/>
        </authorList>
    </citation>
    <scope>IDENTIFICATION</scope>
</reference>
<reference evidence="2 3" key="2">
    <citation type="submission" date="2018-11" db="EMBL/GenBank/DDBJ databases">
        <authorList>
            <consortium name="Pathogen Informatics"/>
        </authorList>
    </citation>
    <scope>NUCLEOTIDE SEQUENCE [LARGE SCALE GENOMIC DNA]</scope>
</reference>